<gene>
    <name evidence="16" type="ORF">CYLTODRAFT_389899</name>
</gene>
<dbReference type="InterPro" id="IPR016590">
    <property type="entry name" value="Rhamnogalacturonase_B"/>
</dbReference>
<evidence type="ECO:0000256" key="5">
    <source>
        <dbReference type="ARBA" id="ARBA00022525"/>
    </source>
</evidence>
<feature type="domain" description="Rhamnogalacturonase B N-terminal" evidence="13">
    <location>
        <begin position="22"/>
        <end position="257"/>
    </location>
</feature>
<comment type="similarity">
    <text evidence="3">Belongs to the polysaccharide lyase 4 family.</text>
</comment>
<dbReference type="Pfam" id="PF14686">
    <property type="entry name" value="fn3_3"/>
    <property type="match status" value="1"/>
</dbReference>
<keyword evidence="8 16" id="KW-0456">Lyase</keyword>
<dbReference type="InterPro" id="IPR008979">
    <property type="entry name" value="Galactose-bd-like_sf"/>
</dbReference>
<evidence type="ECO:0000256" key="4">
    <source>
        <dbReference type="ARBA" id="ARBA00012437"/>
    </source>
</evidence>
<dbReference type="EC" id="4.2.2.23" evidence="4"/>
<dbReference type="GO" id="GO:0030246">
    <property type="term" value="F:carbohydrate binding"/>
    <property type="evidence" value="ECO:0007669"/>
    <property type="project" value="InterPro"/>
</dbReference>
<dbReference type="AlphaFoldDB" id="A0A0D7BQ48"/>
<protein>
    <recommendedName>
        <fullName evidence="4">rhamnogalacturonan endolyase</fullName>
        <ecNumber evidence="4">4.2.2.23</ecNumber>
    </recommendedName>
</protein>
<keyword evidence="17" id="KW-1185">Reference proteome</keyword>
<evidence type="ECO:0000256" key="8">
    <source>
        <dbReference type="ARBA" id="ARBA00023239"/>
    </source>
</evidence>
<proteinExistence type="inferred from homology"/>
<keyword evidence="10" id="KW-0961">Cell wall biogenesis/degradation</keyword>
<feature type="signal peptide" evidence="12">
    <location>
        <begin position="1"/>
        <end position="17"/>
    </location>
</feature>
<evidence type="ECO:0000256" key="6">
    <source>
        <dbReference type="ARBA" id="ARBA00022729"/>
    </source>
</evidence>
<dbReference type="InterPro" id="IPR029413">
    <property type="entry name" value="RG-lyase_II"/>
</dbReference>
<comment type="catalytic activity">
    <reaction evidence="1">
        <text>Endotype eliminative cleavage of L-alpha-rhamnopyranosyl-(1-&gt;4)-alpha-D-galactopyranosyluronic acid bonds of rhamnogalacturonan I domains in ramified hairy regions of pectin leaving L-rhamnopyranose at the reducing end and 4-deoxy-4,5-unsaturated D-galactopyranosyluronic acid at the non-reducing end.</text>
        <dbReference type="EC" id="4.2.2.23"/>
    </reaction>
</comment>
<evidence type="ECO:0000256" key="2">
    <source>
        <dbReference type="ARBA" id="ARBA00004613"/>
    </source>
</evidence>
<dbReference type="InterPro" id="IPR011013">
    <property type="entry name" value="Gal_mutarotase_sf_dom"/>
</dbReference>
<dbReference type="GO" id="GO:0045490">
    <property type="term" value="P:pectin catabolic process"/>
    <property type="evidence" value="ECO:0007669"/>
    <property type="project" value="TreeGrafter"/>
</dbReference>
<evidence type="ECO:0000256" key="1">
    <source>
        <dbReference type="ARBA" id="ARBA00001324"/>
    </source>
</evidence>
<accession>A0A0D7BQ48</accession>
<dbReference type="InterPro" id="IPR029411">
    <property type="entry name" value="RG-lyase_III"/>
</dbReference>
<dbReference type="Pfam" id="PF14683">
    <property type="entry name" value="CBM-like"/>
    <property type="match status" value="1"/>
</dbReference>
<evidence type="ECO:0000259" key="15">
    <source>
        <dbReference type="Pfam" id="PF14686"/>
    </source>
</evidence>
<dbReference type="Gene3D" id="2.60.120.260">
    <property type="entry name" value="Galactose-binding domain-like"/>
    <property type="match status" value="1"/>
</dbReference>
<dbReference type="InterPro" id="IPR014718">
    <property type="entry name" value="GH-type_carb-bd"/>
</dbReference>
<keyword evidence="6 12" id="KW-0732">Signal</keyword>
<feature type="chain" id="PRO_5002317292" description="rhamnogalacturonan endolyase" evidence="12">
    <location>
        <begin position="18"/>
        <end position="515"/>
    </location>
</feature>
<feature type="domain" description="Rhamnogalacturonan lyase" evidence="15">
    <location>
        <begin position="264"/>
        <end position="335"/>
    </location>
</feature>
<keyword evidence="7" id="KW-1015">Disulfide bond</keyword>
<dbReference type="PANTHER" id="PTHR36574:SF1">
    <property type="entry name" value="RHAMNOGALACTURONATE LYASE-RELATED"/>
    <property type="match status" value="1"/>
</dbReference>
<dbReference type="OrthoDB" id="114708at2759"/>
<dbReference type="EMBL" id="KN880451">
    <property type="protein sequence ID" value="KIY71711.1"/>
    <property type="molecule type" value="Genomic_DNA"/>
</dbReference>
<evidence type="ECO:0000259" key="13">
    <source>
        <dbReference type="Pfam" id="PF09284"/>
    </source>
</evidence>
<comment type="subcellular location">
    <subcellularLocation>
        <location evidence="2">Secreted</location>
    </subcellularLocation>
</comment>
<dbReference type="InterPro" id="IPR015364">
    <property type="entry name" value="RhgB_N"/>
</dbReference>
<dbReference type="Gene3D" id="2.70.98.10">
    <property type="match status" value="1"/>
</dbReference>
<dbReference type="GO" id="GO:0102210">
    <property type="term" value="F:rhamnogalacturonan endolyase activity"/>
    <property type="evidence" value="ECO:0007669"/>
    <property type="project" value="UniProtKB-EC"/>
</dbReference>
<reference evidence="16 17" key="1">
    <citation type="journal article" date="2015" name="Fungal Genet. Biol.">
        <title>Evolution of novel wood decay mechanisms in Agaricales revealed by the genome sequences of Fistulina hepatica and Cylindrobasidium torrendii.</title>
        <authorList>
            <person name="Floudas D."/>
            <person name="Held B.W."/>
            <person name="Riley R."/>
            <person name="Nagy L.G."/>
            <person name="Koehler G."/>
            <person name="Ransdell A.S."/>
            <person name="Younus H."/>
            <person name="Chow J."/>
            <person name="Chiniquy J."/>
            <person name="Lipzen A."/>
            <person name="Tritt A."/>
            <person name="Sun H."/>
            <person name="Haridas S."/>
            <person name="LaButti K."/>
            <person name="Ohm R.A."/>
            <person name="Kues U."/>
            <person name="Blanchette R.A."/>
            <person name="Grigoriev I.V."/>
            <person name="Minto R.E."/>
            <person name="Hibbett D.S."/>
        </authorList>
    </citation>
    <scope>NUCLEOTIDE SEQUENCE [LARGE SCALE GENOMIC DNA]</scope>
    <source>
        <strain evidence="16 17">FP15055 ss-10</strain>
    </source>
</reference>
<dbReference type="InterPro" id="IPR013784">
    <property type="entry name" value="Carb-bd-like_fold"/>
</dbReference>
<evidence type="ECO:0000256" key="9">
    <source>
        <dbReference type="ARBA" id="ARBA00023277"/>
    </source>
</evidence>
<evidence type="ECO:0000256" key="7">
    <source>
        <dbReference type="ARBA" id="ARBA00023157"/>
    </source>
</evidence>
<dbReference type="STRING" id="1314674.A0A0D7BQ48"/>
<keyword evidence="11" id="KW-0624">Polysaccharide degradation</keyword>
<dbReference type="SUPFAM" id="SSF49452">
    <property type="entry name" value="Starch-binding domain-like"/>
    <property type="match status" value="1"/>
</dbReference>
<dbReference type="Pfam" id="PF09284">
    <property type="entry name" value="RhgB_N"/>
    <property type="match status" value="1"/>
</dbReference>
<evidence type="ECO:0000256" key="11">
    <source>
        <dbReference type="ARBA" id="ARBA00023326"/>
    </source>
</evidence>
<keyword evidence="9" id="KW-0119">Carbohydrate metabolism</keyword>
<evidence type="ECO:0000256" key="12">
    <source>
        <dbReference type="SAM" id="SignalP"/>
    </source>
</evidence>
<evidence type="ECO:0000256" key="3">
    <source>
        <dbReference type="ARBA" id="ARBA00010418"/>
    </source>
</evidence>
<dbReference type="PANTHER" id="PTHR36574">
    <property type="entry name" value="RHAMNOGALACTURONATE LYASE-RELATED"/>
    <property type="match status" value="1"/>
</dbReference>
<dbReference type="GO" id="GO:0071555">
    <property type="term" value="P:cell wall organization"/>
    <property type="evidence" value="ECO:0007669"/>
    <property type="project" value="UniProtKB-KW"/>
</dbReference>
<dbReference type="CDD" id="cd10317">
    <property type="entry name" value="RGL4_C"/>
    <property type="match status" value="1"/>
</dbReference>
<dbReference type="GO" id="GO:0005576">
    <property type="term" value="C:extracellular region"/>
    <property type="evidence" value="ECO:0007669"/>
    <property type="project" value="UniProtKB-SubCell"/>
</dbReference>
<keyword evidence="5" id="KW-0964">Secreted</keyword>
<sequence>MKYSVLTLLGCAAPALAAFGITGSDPVLADTGAGLVVTIDGSNGDITSLKLDDTELQDQSKYTHLSSGLGSATVTSSVDGDVGIVTISTDTITHYYIIRSGENTVYIGTHASAEPEVGELRFIARLNKDSLPNGIAESEVDGGSTVEGSDVFLVDGETRSKFYSSDQVHGVTGSGVGAYIIVPGVGYETSSGGPFFRDIDNQGTSQQEVYFYMNSNHEQTESYRTGFFGPYALAITDGSAPSGDLDTSFFDDLDLEGYVGASGRGSVSGSYSGVADDFEVTIGFSNDDAQYWVSGSGGSFTRDSMKPGTYTATLYQGELEAGTGEVTISAGGTASLDLESSLDLPETIWSIGAVDGTPAGLLNADLIEKMHPSDDRMASWGPVTFTVGSSSDSEFPMAQWQSVNEPTTISWTPSSSADIGERTLRIRTTSAFASGRPSITVNDWSSDTPEAPTKIDSRGVTRGTWRGLNQVYDFVIPEGTLTEGENKIEINIASGSSSDDPYLSPNVVFDSVELI</sequence>
<evidence type="ECO:0000313" key="17">
    <source>
        <dbReference type="Proteomes" id="UP000054007"/>
    </source>
</evidence>
<dbReference type="SUPFAM" id="SSF74650">
    <property type="entry name" value="Galactose mutarotase-like"/>
    <property type="match status" value="1"/>
</dbReference>
<evidence type="ECO:0000256" key="10">
    <source>
        <dbReference type="ARBA" id="ARBA00023316"/>
    </source>
</evidence>
<dbReference type="Gene3D" id="2.60.40.1120">
    <property type="entry name" value="Carboxypeptidase-like, regulatory domain"/>
    <property type="match status" value="1"/>
</dbReference>
<dbReference type="Proteomes" id="UP000054007">
    <property type="component" value="Unassembled WGS sequence"/>
</dbReference>
<evidence type="ECO:0000259" key="14">
    <source>
        <dbReference type="Pfam" id="PF14683"/>
    </source>
</evidence>
<evidence type="ECO:0000313" key="16">
    <source>
        <dbReference type="EMBL" id="KIY71711.1"/>
    </source>
</evidence>
<organism evidence="16 17">
    <name type="scientific">Cylindrobasidium torrendii FP15055 ss-10</name>
    <dbReference type="NCBI Taxonomy" id="1314674"/>
    <lineage>
        <taxon>Eukaryota</taxon>
        <taxon>Fungi</taxon>
        <taxon>Dikarya</taxon>
        <taxon>Basidiomycota</taxon>
        <taxon>Agaricomycotina</taxon>
        <taxon>Agaricomycetes</taxon>
        <taxon>Agaricomycetidae</taxon>
        <taxon>Agaricales</taxon>
        <taxon>Marasmiineae</taxon>
        <taxon>Physalacriaceae</taxon>
        <taxon>Cylindrobasidium</taxon>
    </lineage>
</organism>
<dbReference type="SUPFAM" id="SSF49785">
    <property type="entry name" value="Galactose-binding domain-like"/>
    <property type="match status" value="1"/>
</dbReference>
<name>A0A0D7BQ48_9AGAR</name>
<feature type="domain" description="Rhamnogalacturonan lyase" evidence="14">
    <location>
        <begin position="347"/>
        <end position="514"/>
    </location>
</feature>
<dbReference type="CDD" id="cd10320">
    <property type="entry name" value="RGL4_N"/>
    <property type="match status" value="1"/>
</dbReference>